<keyword evidence="3" id="KW-0614">Plasmid</keyword>
<evidence type="ECO:0000259" key="2">
    <source>
        <dbReference type="Pfam" id="PF08751"/>
    </source>
</evidence>
<dbReference type="NCBIfam" id="TIGR02686">
    <property type="entry name" value="relax_trwC"/>
    <property type="match status" value="1"/>
</dbReference>
<dbReference type="InterPro" id="IPR014059">
    <property type="entry name" value="TraI/TrwC_relax"/>
</dbReference>
<name>A0A1E1F8N6_9SPHN</name>
<dbReference type="NCBIfam" id="NF041492">
    <property type="entry name" value="MobF"/>
    <property type="match status" value="1"/>
</dbReference>
<sequence>MLSVAPIRSAAGSANYFAKDDYYTVEDSSEVSAWAGEGADIAGLSGEVSKDAFEGILNGFLPSGEGVAQVENRRHGLDLTFSMPKSASVMAYVAGDKRVLSANMAAVKQTMAWVEKNLAEGRRDVDGRKVPVQTGNLVYALFQHDTSRALDPQGHIHAVIGNMTQMPDGKWQALHADKIWSHNSIIGAIYHSYLRTALEKIGYTVELRGKHGTFEIVGVPKAAREEFSQRREDILNKAAETGITSHKGRDQITINTRDPKLDVEDRGALRQSWIERAAALGFDGKDLRAAAEARAGMMTAVGPLERGYRAIVDAIDLARSRLGDFLRPHDPLVDHALARAVKSPEEARTQLAVASAVRILSEREAAWPLHMVSKTALDLGLKGVTVESVERRIDQLVQNRQIVMGTAHATDRDGKMVTTQEALRIEEKILDLVKEGNGAANPVLSAADAPARLQAVAEHPLNPGQLAAATLILSSDDRTITIQGKAGTGKSTMLQAVSRVAEAEGRTIRGLAFQNKMVGDLAEGAGIQAQTIASFVLAHERFIAERNTPRYEAARERLAGTMLLVDETSMVSASDMLKLHQISAAMGVDKLVLVGDRQQLSSIDWGKAFAMIQAAGATMVRMTQNIRIGKPGQPLTEEQQKLKVVAELANVGKAGAAMKVLGEHIVEEKDPAAAAADSWLGLSPEEREATAVFASGRDARETINKRIQAGLIAEGSVKGEALQLTVYDRVNTTREELRYASTYRPGQTLEVGRGGAQDVGIQAGRYDVLKVHASGKVDLADGRRRIRFDPQKLSPAEQRDRLQLSEKKPLDIHEGDRIRWTANDKGRGLHNATLARVVSVDGSGVTVETAGKEQLTLPMGDPMLSRLDLAYSLNMHMAQGITTDRAIGVMSSFERFLSNQRLFNVLVTRVRDGLTMIVDDKEKLARQLDMNPGNKTSSLETVGRLDIDGNMAKGAKAREDFNPGPIDGVDLSDLPPLPDDLPPLPDAGAAAPVGKDQAAKPEPKPDRAEQLPPLPERSLGLDL</sequence>
<dbReference type="AlphaFoldDB" id="A0A1E1F8N6"/>
<dbReference type="OrthoDB" id="98563at2"/>
<dbReference type="Gene3D" id="3.40.50.300">
    <property type="entry name" value="P-loop containing nucleotide triphosphate hydrolases"/>
    <property type="match status" value="1"/>
</dbReference>
<evidence type="ECO:0000313" key="3">
    <source>
        <dbReference type="EMBL" id="BAV66791.1"/>
    </source>
</evidence>
<feature type="compositionally biased region" description="Pro residues" evidence="1">
    <location>
        <begin position="975"/>
        <end position="985"/>
    </location>
</feature>
<reference evidence="3 4" key="1">
    <citation type="submission" date="2016-10" db="EMBL/GenBank/DDBJ databases">
        <title>Complete Genome Sequence of the Nonylphenol-Degrading Bacterium Sphingobium cloacae JCM 10874T.</title>
        <authorList>
            <person name="Ootsuka M."/>
            <person name="Nishizawa T."/>
            <person name="Ohta H."/>
        </authorList>
    </citation>
    <scope>NUCLEOTIDE SEQUENCE [LARGE SCALE GENOMIC DNA]</scope>
    <source>
        <strain evidence="3 4">JCM 10874</strain>
        <plasmid evidence="4">psclo_3 dna</plasmid>
    </source>
</reference>
<protein>
    <submittedName>
        <fullName evidence="3">Conjugative relaxase</fullName>
    </submittedName>
</protein>
<dbReference type="EMBL" id="AP017657">
    <property type="protein sequence ID" value="BAV66791.1"/>
    <property type="molecule type" value="Genomic_DNA"/>
</dbReference>
<organism evidence="3 4">
    <name type="scientific">Sphingobium cloacae</name>
    <dbReference type="NCBI Taxonomy" id="120107"/>
    <lineage>
        <taxon>Bacteria</taxon>
        <taxon>Pseudomonadati</taxon>
        <taxon>Pseudomonadota</taxon>
        <taxon>Alphaproteobacteria</taxon>
        <taxon>Sphingomonadales</taxon>
        <taxon>Sphingomonadaceae</taxon>
        <taxon>Sphingobium</taxon>
    </lineage>
</organism>
<feature type="domain" description="TrwC relaxase" evidence="2">
    <location>
        <begin position="13"/>
        <end position="279"/>
    </location>
</feature>
<geneLocation type="plasmid" evidence="4">
    <name>psclo_3 dna</name>
</geneLocation>
<dbReference type="Proteomes" id="UP000218272">
    <property type="component" value="Plasmid pSCLO_3"/>
</dbReference>
<evidence type="ECO:0000313" key="4">
    <source>
        <dbReference type="Proteomes" id="UP000218272"/>
    </source>
</evidence>
<evidence type="ECO:0000256" key="1">
    <source>
        <dbReference type="SAM" id="MobiDB-lite"/>
    </source>
</evidence>
<keyword evidence="4" id="KW-1185">Reference proteome</keyword>
<dbReference type="SUPFAM" id="SSF52540">
    <property type="entry name" value="P-loop containing nucleoside triphosphate hydrolases"/>
    <property type="match status" value="2"/>
</dbReference>
<feature type="region of interest" description="Disordered" evidence="1">
    <location>
        <begin position="955"/>
        <end position="1023"/>
    </location>
</feature>
<feature type="compositionally biased region" description="Basic and acidic residues" evidence="1">
    <location>
        <begin position="997"/>
        <end position="1009"/>
    </location>
</feature>
<dbReference type="RefSeq" id="WP_020818474.1">
    <property type="nucleotide sequence ID" value="NZ_AP017657.1"/>
</dbReference>
<dbReference type="Pfam" id="PF13604">
    <property type="entry name" value="AAA_30"/>
    <property type="match status" value="1"/>
</dbReference>
<proteinExistence type="predicted"/>
<accession>A0A1E1F8N6</accession>
<dbReference type="InterPro" id="IPR027417">
    <property type="entry name" value="P-loop_NTPase"/>
</dbReference>
<dbReference type="SUPFAM" id="SSF55464">
    <property type="entry name" value="Origin of replication-binding domain, RBD-like"/>
    <property type="match status" value="1"/>
</dbReference>
<gene>
    <name evidence="3" type="ORF">SCLO_3001240</name>
</gene>
<dbReference type="Pfam" id="PF08751">
    <property type="entry name" value="TrwC"/>
    <property type="match status" value="1"/>
</dbReference>
<dbReference type="InterPro" id="IPR014862">
    <property type="entry name" value="TrwC"/>
</dbReference>
<dbReference type="KEGG" id="sclo:SCLO_3001240"/>